<dbReference type="eggNOG" id="COG1215">
    <property type="taxonomic scope" value="Bacteria"/>
</dbReference>
<dbReference type="Gene3D" id="3.90.550.10">
    <property type="entry name" value="Spore Coat Polysaccharide Biosynthesis Protein SpsA, Chain A"/>
    <property type="match status" value="1"/>
</dbReference>
<keyword evidence="3 5" id="KW-0808">Transferase</keyword>
<dbReference type="GO" id="GO:0016757">
    <property type="term" value="F:glycosyltransferase activity"/>
    <property type="evidence" value="ECO:0007669"/>
    <property type="project" value="UniProtKB-KW"/>
</dbReference>
<dbReference type="PANTHER" id="PTHR43685">
    <property type="entry name" value="GLYCOSYLTRANSFERASE"/>
    <property type="match status" value="1"/>
</dbReference>
<evidence type="ECO:0000256" key="3">
    <source>
        <dbReference type="ARBA" id="ARBA00022679"/>
    </source>
</evidence>
<reference evidence="5 6" key="1">
    <citation type="submission" date="2017-02" db="EMBL/GenBank/DDBJ databases">
        <authorList>
            <person name="Peterson S.W."/>
        </authorList>
    </citation>
    <scope>NUCLEOTIDE SEQUENCE [LARGE SCALE GENOMIC DNA]</scope>
    <source>
        <strain evidence="5 6">ATCC 43324</strain>
    </source>
</reference>
<accession>A0A1T4QU13</accession>
<dbReference type="Proteomes" id="UP000190065">
    <property type="component" value="Unassembled WGS sequence"/>
</dbReference>
<evidence type="ECO:0000259" key="4">
    <source>
        <dbReference type="Pfam" id="PF00535"/>
    </source>
</evidence>
<evidence type="ECO:0000256" key="2">
    <source>
        <dbReference type="ARBA" id="ARBA00022676"/>
    </source>
</evidence>
<dbReference type="RefSeq" id="WP_025071136.1">
    <property type="nucleotide sequence ID" value="NZ_FUXK01000025.1"/>
</dbReference>
<dbReference type="InterPro" id="IPR001173">
    <property type="entry name" value="Glyco_trans_2-like"/>
</dbReference>
<sequence>MSFSVLIAVYNQEQPHFLQQALESLLQQTLLPNEVIVVEDGPLTPALNEVLAHFQRQYKACKRIARPRQEGLGLALNEGLKHCQHDVVARMDSDDICMPQRFGKQLSYLQIHPEVDVVGSWVAEFSTTPAQVISVRCVPETHQAIWQFAHFRNPMNHPTVMFRKAKVLQAGGYRHMPAFEDYDLWARMLQQGACFHNLQECLLWFRLNANAFRRRGGWRYIAAEIDFQKALVRRQFLTPTQALGNIVTRLCVRLLPTFWRRKFYMTQLRATASVVKYSPKVIKEGGSA</sequence>
<keyword evidence="2" id="KW-0328">Glycosyltransferase</keyword>
<dbReference type="SUPFAM" id="SSF53448">
    <property type="entry name" value="Nucleotide-diphospho-sugar transferases"/>
    <property type="match status" value="1"/>
</dbReference>
<evidence type="ECO:0000313" key="5">
    <source>
        <dbReference type="EMBL" id="SKA07263.1"/>
    </source>
</evidence>
<organism evidence="5 6">
    <name type="scientific">Segatella oulorum</name>
    <dbReference type="NCBI Taxonomy" id="28136"/>
    <lineage>
        <taxon>Bacteria</taxon>
        <taxon>Pseudomonadati</taxon>
        <taxon>Bacteroidota</taxon>
        <taxon>Bacteroidia</taxon>
        <taxon>Bacteroidales</taxon>
        <taxon>Prevotellaceae</taxon>
        <taxon>Segatella</taxon>
    </lineage>
</organism>
<gene>
    <name evidence="5" type="ORF">SAMN02745202_01956</name>
</gene>
<evidence type="ECO:0000256" key="1">
    <source>
        <dbReference type="ARBA" id="ARBA00006739"/>
    </source>
</evidence>
<name>A0A1T4QU13_9BACT</name>
<dbReference type="EMBL" id="FUXK01000025">
    <property type="protein sequence ID" value="SKA07263.1"/>
    <property type="molecule type" value="Genomic_DNA"/>
</dbReference>
<dbReference type="InterPro" id="IPR029044">
    <property type="entry name" value="Nucleotide-diphossugar_trans"/>
</dbReference>
<dbReference type="AlphaFoldDB" id="A0A1T4QU13"/>
<comment type="similarity">
    <text evidence="1">Belongs to the glycosyltransferase 2 family.</text>
</comment>
<dbReference type="CDD" id="cd04195">
    <property type="entry name" value="GT2_AmsE_like"/>
    <property type="match status" value="1"/>
</dbReference>
<dbReference type="InterPro" id="IPR050834">
    <property type="entry name" value="Glycosyltransf_2"/>
</dbReference>
<proteinExistence type="inferred from homology"/>
<dbReference type="STRING" id="28136.SAMN02745202_01956"/>
<feature type="domain" description="Glycosyltransferase 2-like" evidence="4">
    <location>
        <begin position="4"/>
        <end position="132"/>
    </location>
</feature>
<dbReference type="PANTHER" id="PTHR43685:SF5">
    <property type="entry name" value="GLYCOSYLTRANSFERASE EPSE-RELATED"/>
    <property type="match status" value="1"/>
</dbReference>
<evidence type="ECO:0000313" key="6">
    <source>
        <dbReference type="Proteomes" id="UP000190065"/>
    </source>
</evidence>
<dbReference type="Pfam" id="PF00535">
    <property type="entry name" value="Glycos_transf_2"/>
    <property type="match status" value="1"/>
</dbReference>
<protein>
    <submittedName>
        <fullName evidence="5">Glycosyl transferase family 2</fullName>
    </submittedName>
</protein>